<evidence type="ECO:0000313" key="3">
    <source>
        <dbReference type="Proteomes" id="UP000187499"/>
    </source>
</evidence>
<feature type="transmembrane region" description="Helical" evidence="1">
    <location>
        <begin position="272"/>
        <end position="294"/>
    </location>
</feature>
<proteinExistence type="predicted"/>
<accession>A0A1P8Q0Y9</accession>
<protein>
    <recommendedName>
        <fullName evidence="4">DUF2975 domain-containing protein</fullName>
    </recommendedName>
</protein>
<dbReference type="Pfam" id="PF11188">
    <property type="entry name" value="DUF2975"/>
    <property type="match status" value="2"/>
</dbReference>
<evidence type="ECO:0000313" key="2">
    <source>
        <dbReference type="EMBL" id="APX71491.1"/>
    </source>
</evidence>
<evidence type="ECO:0000256" key="1">
    <source>
        <dbReference type="SAM" id="Phobius"/>
    </source>
</evidence>
<feature type="transmembrane region" description="Helical" evidence="1">
    <location>
        <begin position="118"/>
        <end position="140"/>
    </location>
</feature>
<dbReference type="Proteomes" id="UP000187499">
    <property type="component" value="Chromosome"/>
</dbReference>
<keyword evidence="1" id="KW-1133">Transmembrane helix</keyword>
<feature type="transmembrane region" description="Helical" evidence="1">
    <location>
        <begin position="47"/>
        <end position="70"/>
    </location>
</feature>
<dbReference type="AlphaFoldDB" id="A0A1P8Q0Y9"/>
<keyword evidence="1" id="KW-0472">Membrane</keyword>
<organism evidence="2 3">
    <name type="scientific">Companilactobacillus allii</name>
    <dbReference type="NCBI Taxonomy" id="1847728"/>
    <lineage>
        <taxon>Bacteria</taxon>
        <taxon>Bacillati</taxon>
        <taxon>Bacillota</taxon>
        <taxon>Bacilli</taxon>
        <taxon>Lactobacillales</taxon>
        <taxon>Lactobacillaceae</taxon>
        <taxon>Companilactobacillus</taxon>
    </lineage>
</organism>
<dbReference type="KEGG" id="lalw:BTM29_02485"/>
<keyword evidence="1" id="KW-0812">Transmembrane</keyword>
<dbReference type="RefSeq" id="WP_076613995.1">
    <property type="nucleotide sequence ID" value="NZ_CP019323.1"/>
</dbReference>
<dbReference type="OrthoDB" id="2297921at2"/>
<dbReference type="EMBL" id="CP019323">
    <property type="protein sequence ID" value="APX71491.1"/>
    <property type="molecule type" value="Genomic_DNA"/>
</dbReference>
<reference evidence="3" key="1">
    <citation type="submission" date="2016-12" db="EMBL/GenBank/DDBJ databases">
        <authorList>
            <person name="Jung M.Y."/>
            <person name="Lee S.H."/>
        </authorList>
    </citation>
    <scope>NUCLEOTIDE SEQUENCE [LARGE SCALE GENOMIC DNA]</scope>
    <source>
        <strain evidence="3">WiKim39</strain>
    </source>
</reference>
<dbReference type="InterPro" id="IPR021354">
    <property type="entry name" value="DUF2975"/>
</dbReference>
<keyword evidence="3" id="KW-1185">Reference proteome</keyword>
<name>A0A1P8Q0Y9_9LACO</name>
<feature type="transmembrane region" description="Helical" evidence="1">
    <location>
        <begin position="91"/>
        <end position="112"/>
    </location>
</feature>
<feature type="transmembrane region" description="Helical" evidence="1">
    <location>
        <begin position="201"/>
        <end position="226"/>
    </location>
</feature>
<evidence type="ECO:0008006" key="4">
    <source>
        <dbReference type="Google" id="ProtNLM"/>
    </source>
</evidence>
<feature type="transmembrane region" description="Helical" evidence="1">
    <location>
        <begin position="246"/>
        <end position="266"/>
    </location>
</feature>
<feature type="transmembrane region" description="Helical" evidence="1">
    <location>
        <begin position="7"/>
        <end position="27"/>
    </location>
</feature>
<feature type="transmembrane region" description="Helical" evidence="1">
    <location>
        <begin position="160"/>
        <end position="181"/>
    </location>
</feature>
<gene>
    <name evidence="2" type="ORF">BTM29_02485</name>
</gene>
<dbReference type="STRING" id="1847728.BTM29_02485"/>
<sequence length="312" mass="35398">MKISTISLRLILCIIAALLTSFTVSMFPSLLMFMHDNGVTTFNIVTFGILLFASAICSYGIIILAWRLLFLIDRNRLFSGSSIFTFKIIKYLFYTIAIVYCLAVFGVFKLISIQHIPAPFVVEIILIILGTTLGVFTSLLQRIMQNTVEHRSDPSKSQTIYLRIILIILVIFLTLILLYLFPNFISGGYENKPSNAVKVFFSLGLYLSGIISYLIIYYSWKLLYLVDNKNLFTKSGILSLKRIKQLFFSITIIYVLLSPIFTQIVSDDDSPIGVLLNVFLIMLSLMLGLFVNVLQKNSTRVMNPNSEKELNL</sequence>